<feature type="compositionally biased region" description="Polar residues" evidence="1">
    <location>
        <begin position="82"/>
        <end position="96"/>
    </location>
</feature>
<dbReference type="EMBL" id="NEDP02004556">
    <property type="protein sequence ID" value="OWF45180.1"/>
    <property type="molecule type" value="Genomic_DNA"/>
</dbReference>
<dbReference type="Gene3D" id="2.80.10.70">
    <property type="entry name" value="Spindlin/Ssty"/>
    <property type="match status" value="1"/>
</dbReference>
<evidence type="ECO:0000313" key="3">
    <source>
        <dbReference type="Proteomes" id="UP000242188"/>
    </source>
</evidence>
<organism evidence="2 3">
    <name type="scientific">Mizuhopecten yessoensis</name>
    <name type="common">Japanese scallop</name>
    <name type="synonym">Patinopecten yessoensis</name>
    <dbReference type="NCBI Taxonomy" id="6573"/>
    <lineage>
        <taxon>Eukaryota</taxon>
        <taxon>Metazoa</taxon>
        <taxon>Spiralia</taxon>
        <taxon>Lophotrochozoa</taxon>
        <taxon>Mollusca</taxon>
        <taxon>Bivalvia</taxon>
        <taxon>Autobranchia</taxon>
        <taxon>Pteriomorphia</taxon>
        <taxon>Pectinida</taxon>
        <taxon>Pectinoidea</taxon>
        <taxon>Pectinidae</taxon>
        <taxon>Mizuhopecten</taxon>
    </lineage>
</organism>
<dbReference type="AlphaFoldDB" id="A0A210Q8V3"/>
<proteinExistence type="predicted"/>
<feature type="compositionally biased region" description="Low complexity" evidence="1">
    <location>
        <begin position="32"/>
        <end position="42"/>
    </location>
</feature>
<sequence length="174" mass="19649">MSTPELFFLLQEARLVNIALKNFVDKYKPAAGSSSSSTTTRKTVGKRKSSKVVSKTSNTYIKHTAGDQPIELSKTTREGAHSQRQSRVDITTTQRSARTRKTRFVGRRISHLWKTDATKGKTAWYQGNVLSAVSGCDGEQHTQYEVLYDDDDDPYVCDNLYKDFQEGNVKFIDL</sequence>
<dbReference type="Proteomes" id="UP000242188">
    <property type="component" value="Unassembled WGS sequence"/>
</dbReference>
<name>A0A210Q8V3_MIZYE</name>
<accession>A0A210Q8V3</accession>
<feature type="region of interest" description="Disordered" evidence="1">
    <location>
        <begin position="29"/>
        <end position="97"/>
    </location>
</feature>
<dbReference type="InterPro" id="IPR042567">
    <property type="entry name" value="SPIN/Ssty_sf"/>
</dbReference>
<comment type="caution">
    <text evidence="2">The sequence shown here is derived from an EMBL/GenBank/DDBJ whole genome shotgun (WGS) entry which is preliminary data.</text>
</comment>
<gene>
    <name evidence="2" type="ORF">KP79_PYT26316</name>
</gene>
<protein>
    <submittedName>
        <fullName evidence="2">Uncharacterized protein</fullName>
    </submittedName>
</protein>
<evidence type="ECO:0000313" key="2">
    <source>
        <dbReference type="EMBL" id="OWF45180.1"/>
    </source>
</evidence>
<keyword evidence="3" id="KW-1185">Reference proteome</keyword>
<evidence type="ECO:0000256" key="1">
    <source>
        <dbReference type="SAM" id="MobiDB-lite"/>
    </source>
</evidence>
<reference evidence="2 3" key="1">
    <citation type="journal article" date="2017" name="Nat. Ecol. Evol.">
        <title>Scallop genome provides insights into evolution of bilaterian karyotype and development.</title>
        <authorList>
            <person name="Wang S."/>
            <person name="Zhang J."/>
            <person name="Jiao W."/>
            <person name="Li J."/>
            <person name="Xun X."/>
            <person name="Sun Y."/>
            <person name="Guo X."/>
            <person name="Huan P."/>
            <person name="Dong B."/>
            <person name="Zhang L."/>
            <person name="Hu X."/>
            <person name="Sun X."/>
            <person name="Wang J."/>
            <person name="Zhao C."/>
            <person name="Wang Y."/>
            <person name="Wang D."/>
            <person name="Huang X."/>
            <person name="Wang R."/>
            <person name="Lv J."/>
            <person name="Li Y."/>
            <person name="Zhang Z."/>
            <person name="Liu B."/>
            <person name="Lu W."/>
            <person name="Hui Y."/>
            <person name="Liang J."/>
            <person name="Zhou Z."/>
            <person name="Hou R."/>
            <person name="Li X."/>
            <person name="Liu Y."/>
            <person name="Li H."/>
            <person name="Ning X."/>
            <person name="Lin Y."/>
            <person name="Zhao L."/>
            <person name="Xing Q."/>
            <person name="Dou J."/>
            <person name="Li Y."/>
            <person name="Mao J."/>
            <person name="Guo H."/>
            <person name="Dou H."/>
            <person name="Li T."/>
            <person name="Mu C."/>
            <person name="Jiang W."/>
            <person name="Fu Q."/>
            <person name="Fu X."/>
            <person name="Miao Y."/>
            <person name="Liu J."/>
            <person name="Yu Q."/>
            <person name="Li R."/>
            <person name="Liao H."/>
            <person name="Li X."/>
            <person name="Kong Y."/>
            <person name="Jiang Z."/>
            <person name="Chourrout D."/>
            <person name="Li R."/>
            <person name="Bao Z."/>
        </authorList>
    </citation>
    <scope>NUCLEOTIDE SEQUENCE [LARGE SCALE GENOMIC DNA]</scope>
    <source>
        <strain evidence="2 3">PY_sf001</strain>
    </source>
</reference>